<dbReference type="GeneID" id="54323728"/>
<feature type="region of interest" description="Disordered" evidence="1">
    <location>
        <begin position="1"/>
        <end position="52"/>
    </location>
</feature>
<organism evidence="2 3">
    <name type="scientific">Aspergillus tanneri</name>
    <dbReference type="NCBI Taxonomy" id="1220188"/>
    <lineage>
        <taxon>Eukaryota</taxon>
        <taxon>Fungi</taxon>
        <taxon>Dikarya</taxon>
        <taxon>Ascomycota</taxon>
        <taxon>Pezizomycotina</taxon>
        <taxon>Eurotiomycetes</taxon>
        <taxon>Eurotiomycetidae</taxon>
        <taxon>Eurotiales</taxon>
        <taxon>Aspergillaceae</taxon>
        <taxon>Aspergillus</taxon>
        <taxon>Aspergillus subgen. Circumdati</taxon>
    </lineage>
</organism>
<evidence type="ECO:0000313" key="2">
    <source>
        <dbReference type="EMBL" id="KAA8652122.1"/>
    </source>
</evidence>
<protein>
    <recommendedName>
        <fullName evidence="4">DUF3824 domain-containing protein</fullName>
    </recommendedName>
</protein>
<proteinExistence type="predicted"/>
<feature type="region of interest" description="Disordered" evidence="1">
    <location>
        <begin position="311"/>
        <end position="429"/>
    </location>
</feature>
<evidence type="ECO:0008006" key="4">
    <source>
        <dbReference type="Google" id="ProtNLM"/>
    </source>
</evidence>
<feature type="compositionally biased region" description="Basic residues" evidence="1">
    <location>
        <begin position="388"/>
        <end position="399"/>
    </location>
</feature>
<feature type="compositionally biased region" description="Basic and acidic residues" evidence="1">
    <location>
        <begin position="24"/>
        <end position="34"/>
    </location>
</feature>
<feature type="compositionally biased region" description="Basic residues" evidence="1">
    <location>
        <begin position="1"/>
        <end position="14"/>
    </location>
</feature>
<name>A0A5M9MYD3_9EURO</name>
<dbReference type="OrthoDB" id="5407645at2759"/>
<dbReference type="VEuPathDB" id="FungiDB:EYZ11_005339"/>
<feature type="compositionally biased region" description="Basic residues" evidence="1">
    <location>
        <begin position="279"/>
        <end position="289"/>
    </location>
</feature>
<feature type="region of interest" description="Disordered" evidence="1">
    <location>
        <begin position="266"/>
        <end position="297"/>
    </location>
</feature>
<feature type="compositionally biased region" description="Basic and acidic residues" evidence="1">
    <location>
        <begin position="357"/>
        <end position="366"/>
    </location>
</feature>
<feature type="region of interest" description="Disordered" evidence="1">
    <location>
        <begin position="79"/>
        <end position="196"/>
    </location>
</feature>
<sequence>MTYYGGRHHYRQSRHNYPQSSYSKEYDGPHDDRTPQLGVVRRRNGSDDSIEGAYGDYPLGGYGYEYGYGHPHPRLSRVASVRDSVRRSHSMGDRDPYYSDLDYSRSRRSRRSRHNDDRRHLHRHPARSPSISHSSPPRRRKSLSDQALGVLGLDTAASSASKHRDRSRGRSRRHRSDSYSPSPTRSRNRRHGDKGDQRIAQAVKAALTAGAVEAFRSRKEPGDWTGAKGKRVLTAAITAGGADGLVDRDAKKHAKRHVVESTLAGLAMNHLMNGSSSRSRSKHRGRSKGRGSGLGDLAASGALAAAGKEAYSRFRSKSRHRGRSVSQDSYEDQPQRSKKRSKSVSDYINRGMEALGLEDKNKDDRRDRRRDRQHHEDYSDDDYDSGNRSRRYGSPRSSRHTRDVGRPSYPSDARREPLPLWSSHYPDPAEKVAITNPKIVTTVTDEEKTNAPAKPY</sequence>
<dbReference type="RefSeq" id="XP_033431483.1">
    <property type="nucleotide sequence ID" value="XM_033565726.1"/>
</dbReference>
<comment type="caution">
    <text evidence="2">The sequence shown here is derived from an EMBL/GenBank/DDBJ whole genome shotgun (WGS) entry which is preliminary data.</text>
</comment>
<gene>
    <name evidence="2" type="ORF">ATNIH1004_001026</name>
</gene>
<feature type="compositionally biased region" description="Basic and acidic residues" evidence="1">
    <location>
        <begin position="83"/>
        <end position="105"/>
    </location>
</feature>
<dbReference type="Proteomes" id="UP000324241">
    <property type="component" value="Unassembled WGS sequence"/>
</dbReference>
<feature type="compositionally biased region" description="Basic residues" evidence="1">
    <location>
        <begin position="161"/>
        <end position="175"/>
    </location>
</feature>
<evidence type="ECO:0000256" key="1">
    <source>
        <dbReference type="SAM" id="MobiDB-lite"/>
    </source>
</evidence>
<evidence type="ECO:0000313" key="3">
    <source>
        <dbReference type="Proteomes" id="UP000324241"/>
    </source>
</evidence>
<dbReference type="EMBL" id="QUQM01000002">
    <property type="protein sequence ID" value="KAA8652122.1"/>
    <property type="molecule type" value="Genomic_DNA"/>
</dbReference>
<dbReference type="AlphaFoldDB" id="A0A5M9MYD3"/>
<reference evidence="2 3" key="1">
    <citation type="submission" date="2019-08" db="EMBL/GenBank/DDBJ databases">
        <title>The genome sequence of a newly discovered highly antifungal drug resistant Aspergillus species, Aspergillus tanneri NIH 1004.</title>
        <authorList>
            <person name="Mounaud S."/>
            <person name="Singh I."/>
            <person name="Joardar V."/>
            <person name="Pakala S."/>
            <person name="Pakala S."/>
            <person name="Venepally P."/>
            <person name="Chung J.K."/>
            <person name="Losada L."/>
            <person name="Nierman W.C."/>
        </authorList>
    </citation>
    <scope>NUCLEOTIDE SEQUENCE [LARGE SCALE GENOMIC DNA]</scope>
    <source>
        <strain evidence="2 3">NIH1004</strain>
    </source>
</reference>
<accession>A0A5M9MYD3</accession>
<feature type="compositionally biased region" description="Basic residues" evidence="1">
    <location>
        <begin position="314"/>
        <end position="323"/>
    </location>
</feature>